<evidence type="ECO:0000256" key="1">
    <source>
        <dbReference type="ARBA" id="ARBA00022801"/>
    </source>
</evidence>
<organism evidence="3 4">
    <name type="scientific">Sporomusa silvacetica DSM 10669</name>
    <dbReference type="NCBI Taxonomy" id="1123289"/>
    <lineage>
        <taxon>Bacteria</taxon>
        <taxon>Bacillati</taxon>
        <taxon>Bacillota</taxon>
        <taxon>Negativicutes</taxon>
        <taxon>Selenomonadales</taxon>
        <taxon>Sporomusaceae</taxon>
        <taxon>Sporomusa</taxon>
    </lineage>
</organism>
<accession>A0ABZ3IUU6</accession>
<keyword evidence="1" id="KW-0378">Hydrolase</keyword>
<feature type="domain" description="Thioesterase" evidence="2">
    <location>
        <begin position="51"/>
        <end position="125"/>
    </location>
</feature>
<dbReference type="SUPFAM" id="SSF54637">
    <property type="entry name" value="Thioesterase/thiol ester dehydrase-isomerase"/>
    <property type="match status" value="1"/>
</dbReference>
<dbReference type="InterPro" id="IPR006683">
    <property type="entry name" value="Thioestr_dom"/>
</dbReference>
<evidence type="ECO:0000259" key="2">
    <source>
        <dbReference type="Pfam" id="PF03061"/>
    </source>
</evidence>
<evidence type="ECO:0000313" key="3">
    <source>
        <dbReference type="EMBL" id="XFO69442.1"/>
    </source>
</evidence>
<dbReference type="NCBIfam" id="TIGR00369">
    <property type="entry name" value="unchar_dom_1"/>
    <property type="match status" value="1"/>
</dbReference>
<dbReference type="Pfam" id="PF03061">
    <property type="entry name" value="4HBT"/>
    <property type="match status" value="1"/>
</dbReference>
<dbReference type="CDD" id="cd03443">
    <property type="entry name" value="PaaI_thioesterase"/>
    <property type="match status" value="1"/>
</dbReference>
<gene>
    <name evidence="3" type="ORF">SPSIL_056760</name>
</gene>
<name>A0ABZ3IUU6_9FIRM</name>
<dbReference type="Proteomes" id="UP000216752">
    <property type="component" value="Chromosome"/>
</dbReference>
<reference evidence="3" key="1">
    <citation type="submission" date="2024-05" db="EMBL/GenBank/DDBJ databases">
        <title>Isolation and characterization of Sporomusa carbonis sp. nov., a carboxydotrophic hydrogenogen in the genus of Sporomusa isolated from a charcoal burning pile.</title>
        <authorList>
            <person name="Boeer T."/>
            <person name="Rosenbaum F."/>
            <person name="Eysell L."/>
            <person name="Mueller V."/>
            <person name="Daniel R."/>
            <person name="Poehlein A."/>
        </authorList>
    </citation>
    <scope>NUCLEOTIDE SEQUENCE [LARGE SCALE GENOMIC DNA]</scope>
    <source>
        <strain evidence="3">DSM 10669</strain>
    </source>
</reference>
<dbReference type="PANTHER" id="PTHR42856:SF1">
    <property type="entry name" value="ACYL-COENZYME A THIOESTERASE PAAI"/>
    <property type="match status" value="1"/>
</dbReference>
<dbReference type="InterPro" id="IPR052723">
    <property type="entry name" value="Acyl-CoA_thioesterase_PaaI"/>
</dbReference>
<evidence type="ECO:0000313" key="4">
    <source>
        <dbReference type="Proteomes" id="UP000216752"/>
    </source>
</evidence>
<proteinExistence type="predicted"/>
<dbReference type="PANTHER" id="PTHR42856">
    <property type="entry name" value="ACYL-COENZYME A THIOESTERASE PAAI"/>
    <property type="match status" value="1"/>
</dbReference>
<protein>
    <recommendedName>
        <fullName evidence="2">Thioesterase domain-containing protein</fullName>
    </recommendedName>
</protein>
<dbReference type="RefSeq" id="WP_094606567.1">
    <property type="nucleotide sequence ID" value="NZ_CP155573.1"/>
</dbReference>
<dbReference type="EMBL" id="CP155573">
    <property type="protein sequence ID" value="XFO69442.1"/>
    <property type="molecule type" value="Genomic_DNA"/>
</dbReference>
<sequence>MNQTENAKEQLAPSQVPLSQFSKSVGITVEMVTENCSRLRLTTTEDAMNAFGIIHGGILATLADTCMGIILRAAKFPAVTLELAINYLSATKPGDDLIAEGQVVHFGGSVITTQCMISSTSGKKIAIAKGTFFRRKHQ</sequence>
<dbReference type="InterPro" id="IPR029069">
    <property type="entry name" value="HotDog_dom_sf"/>
</dbReference>
<dbReference type="Gene3D" id="3.10.129.10">
    <property type="entry name" value="Hotdog Thioesterase"/>
    <property type="match status" value="1"/>
</dbReference>
<dbReference type="InterPro" id="IPR003736">
    <property type="entry name" value="PAAI_dom"/>
</dbReference>
<keyword evidence="4" id="KW-1185">Reference proteome</keyword>